<dbReference type="EMBL" id="JAFJZO010000036">
    <property type="protein sequence ID" value="KAG5490645.1"/>
    <property type="molecule type" value="Genomic_DNA"/>
</dbReference>
<feature type="coiled-coil region" evidence="1">
    <location>
        <begin position="247"/>
        <end position="332"/>
    </location>
</feature>
<evidence type="ECO:0000256" key="2">
    <source>
        <dbReference type="SAM" id="MobiDB-lite"/>
    </source>
</evidence>
<organism evidence="3 4">
    <name type="scientific">Porcisia hertigi</name>
    <dbReference type="NCBI Taxonomy" id="2761500"/>
    <lineage>
        <taxon>Eukaryota</taxon>
        <taxon>Discoba</taxon>
        <taxon>Euglenozoa</taxon>
        <taxon>Kinetoplastea</taxon>
        <taxon>Metakinetoplastina</taxon>
        <taxon>Trypanosomatida</taxon>
        <taxon>Trypanosomatidae</taxon>
        <taxon>Leishmaniinae</taxon>
        <taxon>Porcisia</taxon>
    </lineage>
</organism>
<dbReference type="KEGG" id="phet:94286893"/>
<accession>A0A836I8U6</accession>
<feature type="region of interest" description="Disordered" evidence="2">
    <location>
        <begin position="52"/>
        <end position="109"/>
    </location>
</feature>
<name>A0A836I8U6_9TRYP</name>
<keyword evidence="1" id="KW-0175">Coiled coil</keyword>
<evidence type="ECO:0000313" key="4">
    <source>
        <dbReference type="Proteomes" id="UP000674318"/>
    </source>
</evidence>
<dbReference type="RefSeq" id="XP_067752973.1">
    <property type="nucleotide sequence ID" value="XM_067896816.1"/>
</dbReference>
<reference evidence="3 4" key="1">
    <citation type="submission" date="2021-02" db="EMBL/GenBank/DDBJ databases">
        <title>Porcisia hertigi Genome sequencing and assembly.</title>
        <authorList>
            <person name="Almutairi H."/>
            <person name="Gatherer D."/>
        </authorList>
    </citation>
    <scope>NUCLEOTIDE SEQUENCE [LARGE SCALE GENOMIC DNA]</scope>
    <source>
        <strain evidence="3 4">C119</strain>
    </source>
</reference>
<feature type="coiled-coil region" evidence="1">
    <location>
        <begin position="120"/>
        <end position="222"/>
    </location>
</feature>
<keyword evidence="4" id="KW-1185">Reference proteome</keyword>
<dbReference type="AlphaFoldDB" id="A0A836I8U6"/>
<evidence type="ECO:0000313" key="3">
    <source>
        <dbReference type="EMBL" id="KAG5490645.1"/>
    </source>
</evidence>
<dbReference type="Proteomes" id="UP000674318">
    <property type="component" value="Unassembled WGS sequence"/>
</dbReference>
<sequence>MPLPPVEAGPAGMKRRNFLVELNQLRVSQYAPTRKQLEEDDLRMATLRKEEKELKRQEWVQATRRSGSSKATCGADGRPLPGGGPRSMRASGKGQAAENTYKLEKEEEAAKKREYNRLYERDAKEQLALHEAAVKQMAEDEARQTEALRKINEDENRMVAELHAKEMEEDRKYMMRLKESYKRELAAKKAAQQARNASERELEALISENNRHRAEMDERQRKNVIRSLQLHNEEFHREAVKNKEYTAAKHYEEVAALEEHNRRLTKEEQEAAQRKKEQFRKDLKDCIERDKEFRRKHNYDEPKEVTRQRHELAAESNRLILQEERLRDAERRQQYRKDLMGQIAKKQEFRMMHLDEPGI</sequence>
<dbReference type="OrthoDB" id="273522at2759"/>
<protein>
    <submittedName>
        <fullName evidence="3">Uncharacterized protein</fullName>
    </submittedName>
</protein>
<evidence type="ECO:0000256" key="1">
    <source>
        <dbReference type="SAM" id="Coils"/>
    </source>
</evidence>
<dbReference type="GeneID" id="94286893"/>
<proteinExistence type="predicted"/>
<gene>
    <name evidence="3" type="ORF">JKF63_00767</name>
</gene>
<comment type="caution">
    <text evidence="3">The sequence shown here is derived from an EMBL/GenBank/DDBJ whole genome shotgun (WGS) entry which is preliminary data.</text>
</comment>